<accession>A0ABU6FL05</accession>
<dbReference type="Pfam" id="PF00535">
    <property type="entry name" value="Glycos_transf_2"/>
    <property type="match status" value="1"/>
</dbReference>
<dbReference type="SUPFAM" id="SSF53448">
    <property type="entry name" value="Nucleotide-diphospho-sugar transferases"/>
    <property type="match status" value="1"/>
</dbReference>
<reference evidence="2 3" key="1">
    <citation type="submission" date="2022-11" db="EMBL/GenBank/DDBJ databases">
        <title>Comparative genomics analysis of Acidithiobacillus ferriphilus.</title>
        <authorList>
            <person name="Ma L."/>
        </authorList>
    </citation>
    <scope>NUCLEOTIDE SEQUENCE [LARGE SCALE GENOMIC DNA]</scope>
    <source>
        <strain evidence="2 3">DY15</strain>
    </source>
</reference>
<organism evidence="2 3">
    <name type="scientific">Acidithiobacillus ferriphilus</name>
    <dbReference type="NCBI Taxonomy" id="1689834"/>
    <lineage>
        <taxon>Bacteria</taxon>
        <taxon>Pseudomonadati</taxon>
        <taxon>Pseudomonadota</taxon>
        <taxon>Acidithiobacillia</taxon>
        <taxon>Acidithiobacillales</taxon>
        <taxon>Acidithiobacillaceae</taxon>
        <taxon>Acidithiobacillus</taxon>
    </lineage>
</organism>
<sequence>MNEYNCNIQQDNSVGGICIQQCEQSENKVPILTICVPTYNRDKQVYALLQYITANITSKYDTLVEVVVVNNMSSDGTSILLSGHHDINTRIIQRTTFLPTAEENIFRSLEYCHGEYIWFLGDDDYPILRVVDELLNQLLGGTSNIYIFNTPVVDEDGRNIVDRSINMNALFVDININELVCSTGLLFALAGISRIVFKRSMVNLDSALTILKVQSIYSHVIWLIKSFHGNSIRVINLPLVSYTVFTDKRDADRFVDLVKTTSAGTYEYWSFGLIRLLNILISEHLISPDELYRTFEIRRDGSHFRLLDFVVHMCWRQIHRYVSTGNANEAVSTDVFEESRKFVLSIDPSFSIAFGYLENLLYCATSIGSRFSRHFTAKKISSQFNSSAGGYVHFGDRVHKVLYRGMLYNYNIYQGPSRWVAINPLCHINLEKVVLCLDPSASAPCVYIGNDLCDIERQLIENIKYRLQSGIGDGDPFANTSNAENFRRTLDAFNVNFATLLELFRQASAPKRVLWKYGYRPYKKVRDKIRSILSRLL</sequence>
<protein>
    <submittedName>
        <fullName evidence="2">Glycosyltransferase family 2 protein</fullName>
    </submittedName>
</protein>
<comment type="caution">
    <text evidence="2">The sequence shown here is derived from an EMBL/GenBank/DDBJ whole genome shotgun (WGS) entry which is preliminary data.</text>
</comment>
<evidence type="ECO:0000259" key="1">
    <source>
        <dbReference type="Pfam" id="PF00535"/>
    </source>
</evidence>
<dbReference type="Gene3D" id="3.90.550.10">
    <property type="entry name" value="Spore Coat Polysaccharide Biosynthesis Protein SpsA, Chain A"/>
    <property type="match status" value="1"/>
</dbReference>
<proteinExistence type="predicted"/>
<dbReference type="CDD" id="cd00761">
    <property type="entry name" value="Glyco_tranf_GTA_type"/>
    <property type="match status" value="1"/>
</dbReference>
<feature type="domain" description="Glycosyltransferase 2-like" evidence="1">
    <location>
        <begin position="33"/>
        <end position="165"/>
    </location>
</feature>
<keyword evidence="3" id="KW-1185">Reference proteome</keyword>
<dbReference type="InterPro" id="IPR029044">
    <property type="entry name" value="Nucleotide-diphossugar_trans"/>
</dbReference>
<dbReference type="EMBL" id="JAQGFR010000030">
    <property type="protein sequence ID" value="MEB8512735.1"/>
    <property type="molecule type" value="Genomic_DNA"/>
</dbReference>
<dbReference type="InterPro" id="IPR001173">
    <property type="entry name" value="Glyco_trans_2-like"/>
</dbReference>
<gene>
    <name evidence="2" type="ORF">OW717_01595</name>
</gene>
<name>A0ABU6FL05_9PROT</name>
<dbReference type="Proteomes" id="UP001308776">
    <property type="component" value="Unassembled WGS sequence"/>
</dbReference>
<evidence type="ECO:0000313" key="3">
    <source>
        <dbReference type="Proteomes" id="UP001308776"/>
    </source>
</evidence>
<evidence type="ECO:0000313" key="2">
    <source>
        <dbReference type="EMBL" id="MEB8512735.1"/>
    </source>
</evidence>
<dbReference type="RefSeq" id="WP_081258041.1">
    <property type="nucleotide sequence ID" value="NZ_JAQGFK010000122.1"/>
</dbReference>